<evidence type="ECO:0000256" key="1">
    <source>
        <dbReference type="ARBA" id="ARBA00004685"/>
    </source>
</evidence>
<dbReference type="AlphaFoldDB" id="A0A4R0R4S2"/>
<dbReference type="STRING" id="92696.A0A4R0R4S2"/>
<evidence type="ECO:0000313" key="4">
    <source>
        <dbReference type="EMBL" id="TCD62360.1"/>
    </source>
</evidence>
<proteinExistence type="inferred from homology"/>
<protein>
    <submittedName>
        <fullName evidence="4">Uncharacterized protein</fullName>
    </submittedName>
</protein>
<accession>A0A4R0R4S2</accession>
<comment type="pathway">
    <text evidence="1">Mycotoxin biosynthesis.</text>
</comment>
<reference evidence="4 5" key="1">
    <citation type="submission" date="2018-11" db="EMBL/GenBank/DDBJ databases">
        <title>Genome assembly of Steccherinum ochraceum LE-BIN_3174, the white-rot fungus of the Steccherinaceae family (The Residual Polyporoid clade, Polyporales, Basidiomycota).</title>
        <authorList>
            <person name="Fedorova T.V."/>
            <person name="Glazunova O.A."/>
            <person name="Landesman E.O."/>
            <person name="Moiseenko K.V."/>
            <person name="Psurtseva N.V."/>
            <person name="Savinova O.S."/>
            <person name="Shakhova N.V."/>
            <person name="Tyazhelova T.V."/>
            <person name="Vasina D.V."/>
        </authorList>
    </citation>
    <scope>NUCLEOTIDE SEQUENCE [LARGE SCALE GENOMIC DNA]</scope>
    <source>
        <strain evidence="4 5">LE-BIN_3174</strain>
    </source>
</reference>
<name>A0A4R0R4S2_9APHY</name>
<gene>
    <name evidence="4" type="ORF">EIP91_006969</name>
</gene>
<comment type="similarity">
    <text evidence="3">Belongs to the ustYa family.</text>
</comment>
<dbReference type="EMBL" id="RWJN01000378">
    <property type="protein sequence ID" value="TCD62360.1"/>
    <property type="molecule type" value="Genomic_DNA"/>
</dbReference>
<dbReference type="GO" id="GO:0043386">
    <property type="term" value="P:mycotoxin biosynthetic process"/>
    <property type="evidence" value="ECO:0007669"/>
    <property type="project" value="InterPro"/>
</dbReference>
<dbReference type="PANTHER" id="PTHR33365">
    <property type="entry name" value="YALI0B05434P"/>
    <property type="match status" value="1"/>
</dbReference>
<dbReference type="Pfam" id="PF11807">
    <property type="entry name" value="UstYa"/>
    <property type="match status" value="1"/>
</dbReference>
<organism evidence="4 5">
    <name type="scientific">Steccherinum ochraceum</name>
    <dbReference type="NCBI Taxonomy" id="92696"/>
    <lineage>
        <taxon>Eukaryota</taxon>
        <taxon>Fungi</taxon>
        <taxon>Dikarya</taxon>
        <taxon>Basidiomycota</taxon>
        <taxon>Agaricomycotina</taxon>
        <taxon>Agaricomycetes</taxon>
        <taxon>Polyporales</taxon>
        <taxon>Steccherinaceae</taxon>
        <taxon>Steccherinum</taxon>
    </lineage>
</organism>
<evidence type="ECO:0000256" key="3">
    <source>
        <dbReference type="ARBA" id="ARBA00035112"/>
    </source>
</evidence>
<keyword evidence="2" id="KW-0560">Oxidoreductase</keyword>
<keyword evidence="5" id="KW-1185">Reference proteome</keyword>
<evidence type="ECO:0000256" key="2">
    <source>
        <dbReference type="ARBA" id="ARBA00023002"/>
    </source>
</evidence>
<dbReference type="OrthoDB" id="3687641at2759"/>
<dbReference type="Proteomes" id="UP000292702">
    <property type="component" value="Unassembled WGS sequence"/>
</dbReference>
<dbReference type="PANTHER" id="PTHR33365:SF11">
    <property type="entry name" value="TAT PATHWAY SIGNAL SEQUENCE"/>
    <property type="match status" value="1"/>
</dbReference>
<sequence length="203" mass="23568">MKARLSIAASTVWFSLVAMANVALFCGTMYRKLAPDKELTYSWIDNDTPLEVPTDIPTVEMTFQESARFTLSDESNKPNWLTLFKNRYGIGFTHLGPFHHRFIPASYHSLHCVYNIQLDFDKPNHATETSLHFIHCLWYLREVFLCNADVSLEDGDFMTKNYTLERMGETRQCKDWTVAADFVSRNFLDWAAYNGVYYNTTDL</sequence>
<comment type="caution">
    <text evidence="4">The sequence shown here is derived from an EMBL/GenBank/DDBJ whole genome shotgun (WGS) entry which is preliminary data.</text>
</comment>
<dbReference type="GO" id="GO:0016491">
    <property type="term" value="F:oxidoreductase activity"/>
    <property type="evidence" value="ECO:0007669"/>
    <property type="project" value="UniProtKB-KW"/>
</dbReference>
<dbReference type="InterPro" id="IPR021765">
    <property type="entry name" value="UstYa-like"/>
</dbReference>
<evidence type="ECO:0000313" key="5">
    <source>
        <dbReference type="Proteomes" id="UP000292702"/>
    </source>
</evidence>